<gene>
    <name evidence="1" type="ORF">TSAR_004985</name>
</gene>
<sequence>MEFYSPVTCVHPSCSEDYLKISICDSTFDLPDTTEKFSFRLLDYIEVLQMMQQCLPKTRNRSCDENFFK</sequence>
<reference evidence="1 2" key="1">
    <citation type="journal article" date="2017" name="Curr. Biol.">
        <title>The Evolution of Venom by Co-option of Single-Copy Genes.</title>
        <authorList>
            <person name="Martinson E.O."/>
            <person name="Mrinalini"/>
            <person name="Kelkar Y.D."/>
            <person name="Chang C.H."/>
            <person name="Werren J.H."/>
        </authorList>
    </citation>
    <scope>NUCLEOTIDE SEQUENCE [LARGE SCALE GENOMIC DNA]</scope>
    <source>
        <strain evidence="1 2">Alberta</strain>
        <tissue evidence="1">Whole body</tissue>
    </source>
</reference>
<dbReference type="EMBL" id="NNAY01003323">
    <property type="protein sequence ID" value="OXU19622.1"/>
    <property type="molecule type" value="Genomic_DNA"/>
</dbReference>
<evidence type="ECO:0000313" key="1">
    <source>
        <dbReference type="EMBL" id="OXU19622.1"/>
    </source>
</evidence>
<protein>
    <submittedName>
        <fullName evidence="1">Uncharacterized protein</fullName>
    </submittedName>
</protein>
<organism evidence="1 2">
    <name type="scientific">Trichomalopsis sarcophagae</name>
    <dbReference type="NCBI Taxonomy" id="543379"/>
    <lineage>
        <taxon>Eukaryota</taxon>
        <taxon>Metazoa</taxon>
        <taxon>Ecdysozoa</taxon>
        <taxon>Arthropoda</taxon>
        <taxon>Hexapoda</taxon>
        <taxon>Insecta</taxon>
        <taxon>Pterygota</taxon>
        <taxon>Neoptera</taxon>
        <taxon>Endopterygota</taxon>
        <taxon>Hymenoptera</taxon>
        <taxon>Apocrita</taxon>
        <taxon>Proctotrupomorpha</taxon>
        <taxon>Chalcidoidea</taxon>
        <taxon>Pteromalidae</taxon>
        <taxon>Pteromalinae</taxon>
        <taxon>Trichomalopsis</taxon>
    </lineage>
</organism>
<dbReference type="AlphaFoldDB" id="A0A232EMT5"/>
<comment type="caution">
    <text evidence="1">The sequence shown here is derived from an EMBL/GenBank/DDBJ whole genome shotgun (WGS) entry which is preliminary data.</text>
</comment>
<evidence type="ECO:0000313" key="2">
    <source>
        <dbReference type="Proteomes" id="UP000215335"/>
    </source>
</evidence>
<accession>A0A232EMT5</accession>
<keyword evidence="2" id="KW-1185">Reference proteome</keyword>
<name>A0A232EMT5_9HYME</name>
<proteinExistence type="predicted"/>
<dbReference type="Proteomes" id="UP000215335">
    <property type="component" value="Unassembled WGS sequence"/>
</dbReference>